<accession>A0AAW6TV22</accession>
<keyword evidence="2" id="KW-1185">Reference proteome</keyword>
<sequence>MRSPIAKFAVAAAVVATALIGATLFRSSGSGVVWAEVAQKVQASRNVVFRTVRHDTSEPYDGGVDFSMDHYSSTQARLDRYKAGEVVNTMYNDCDTKTVILVDHYHKSYVQNTAEERMPDRFQMTDPNSMVQRFLSCKHRELGRKTIDGVLCEGIETTDPALHGGENPPESLAARIWVSVETGYPVRIEAEYIRDNGQRRFDFVQDQFQWDAELDESIFEPNIPAGYIDISPDEW</sequence>
<reference evidence="1" key="1">
    <citation type="submission" date="2023-05" db="EMBL/GenBank/DDBJ databases">
        <title>Anaerotaeda fermentans gen. nov., sp. nov., a novel anaerobic planctomycete of the new family within the order Sedimentisphaerales isolated from Taman Peninsula, Russia.</title>
        <authorList>
            <person name="Khomyakova M.A."/>
            <person name="Merkel A.Y."/>
            <person name="Slobodkin A.I."/>
        </authorList>
    </citation>
    <scope>NUCLEOTIDE SEQUENCE</scope>
    <source>
        <strain evidence="1">M17dextr</strain>
    </source>
</reference>
<organism evidence="1 2">
    <name type="scientific">Anaerobaca lacustris</name>
    <dbReference type="NCBI Taxonomy" id="3044600"/>
    <lineage>
        <taxon>Bacteria</taxon>
        <taxon>Pseudomonadati</taxon>
        <taxon>Planctomycetota</taxon>
        <taxon>Phycisphaerae</taxon>
        <taxon>Sedimentisphaerales</taxon>
        <taxon>Anaerobacaceae</taxon>
        <taxon>Anaerobaca</taxon>
    </lineage>
</organism>
<protein>
    <submittedName>
        <fullName evidence="1">Uncharacterized protein</fullName>
    </submittedName>
</protein>
<dbReference type="AlphaFoldDB" id="A0AAW6TV22"/>
<dbReference type="EMBL" id="JASCXX010000011">
    <property type="protein sequence ID" value="MDI6449601.1"/>
    <property type="molecule type" value="Genomic_DNA"/>
</dbReference>
<evidence type="ECO:0000313" key="1">
    <source>
        <dbReference type="EMBL" id="MDI6449601.1"/>
    </source>
</evidence>
<gene>
    <name evidence="1" type="ORF">QJ522_11150</name>
</gene>
<evidence type="ECO:0000313" key="2">
    <source>
        <dbReference type="Proteomes" id="UP001431776"/>
    </source>
</evidence>
<dbReference type="Proteomes" id="UP001431776">
    <property type="component" value="Unassembled WGS sequence"/>
</dbReference>
<proteinExistence type="predicted"/>
<comment type="caution">
    <text evidence="1">The sequence shown here is derived from an EMBL/GenBank/DDBJ whole genome shotgun (WGS) entry which is preliminary data.</text>
</comment>
<name>A0AAW6TV22_9BACT</name>
<dbReference type="RefSeq" id="WP_349245006.1">
    <property type="nucleotide sequence ID" value="NZ_JASCXX010000011.1"/>
</dbReference>